<comment type="caution">
    <text evidence="2">The sequence shown here is derived from an EMBL/GenBank/DDBJ whole genome shotgun (WGS) entry which is preliminary data.</text>
</comment>
<evidence type="ECO:0000313" key="2">
    <source>
        <dbReference type="EMBL" id="MPD03453.1"/>
    </source>
</evidence>
<keyword evidence="3" id="KW-1185">Reference proteome</keyword>
<feature type="transmembrane region" description="Helical" evidence="1">
    <location>
        <begin position="100"/>
        <end position="117"/>
    </location>
</feature>
<proteinExistence type="predicted"/>
<evidence type="ECO:0000313" key="3">
    <source>
        <dbReference type="Proteomes" id="UP000324222"/>
    </source>
</evidence>
<keyword evidence="1" id="KW-1133">Transmembrane helix</keyword>
<dbReference type="AlphaFoldDB" id="A0A5B7K4J4"/>
<gene>
    <name evidence="2" type="ORF">E2C01_099093</name>
</gene>
<protein>
    <submittedName>
        <fullName evidence="2">Uncharacterized protein</fullName>
    </submittedName>
</protein>
<keyword evidence="1" id="KW-0472">Membrane</keyword>
<name>A0A5B7K4J4_PORTR</name>
<organism evidence="2 3">
    <name type="scientific">Portunus trituberculatus</name>
    <name type="common">Swimming crab</name>
    <name type="synonym">Neptunus trituberculatus</name>
    <dbReference type="NCBI Taxonomy" id="210409"/>
    <lineage>
        <taxon>Eukaryota</taxon>
        <taxon>Metazoa</taxon>
        <taxon>Ecdysozoa</taxon>
        <taxon>Arthropoda</taxon>
        <taxon>Crustacea</taxon>
        <taxon>Multicrustacea</taxon>
        <taxon>Malacostraca</taxon>
        <taxon>Eumalacostraca</taxon>
        <taxon>Eucarida</taxon>
        <taxon>Decapoda</taxon>
        <taxon>Pleocyemata</taxon>
        <taxon>Brachyura</taxon>
        <taxon>Eubrachyura</taxon>
        <taxon>Portunoidea</taxon>
        <taxon>Portunidae</taxon>
        <taxon>Portuninae</taxon>
        <taxon>Portunus</taxon>
    </lineage>
</organism>
<dbReference type="EMBL" id="VSRR010136178">
    <property type="protein sequence ID" value="MPD03453.1"/>
    <property type="molecule type" value="Genomic_DNA"/>
</dbReference>
<accession>A0A5B7K4J4</accession>
<dbReference type="Proteomes" id="UP000324222">
    <property type="component" value="Unassembled WGS sequence"/>
</dbReference>
<sequence length="126" mass="14651">MTRHQRRARGRQFIALHVPCRRLQRRRPTQTRLLFQTVPAADGQFVAALISRAVGRANGGSVTANITQSYECCESQLVVTWKEMGNLSWKMTMRILENEWMFFLCFPLCFLFSLRDGRRGWLPTNS</sequence>
<reference evidence="2 3" key="1">
    <citation type="submission" date="2019-05" db="EMBL/GenBank/DDBJ databases">
        <title>Another draft genome of Portunus trituberculatus and its Hox gene families provides insights of decapod evolution.</title>
        <authorList>
            <person name="Jeong J.-H."/>
            <person name="Song I."/>
            <person name="Kim S."/>
            <person name="Choi T."/>
            <person name="Kim D."/>
            <person name="Ryu S."/>
            <person name="Kim W."/>
        </authorList>
    </citation>
    <scope>NUCLEOTIDE SEQUENCE [LARGE SCALE GENOMIC DNA]</scope>
    <source>
        <tissue evidence="2">Muscle</tissue>
    </source>
</reference>
<keyword evidence="1" id="KW-0812">Transmembrane</keyword>
<evidence type="ECO:0000256" key="1">
    <source>
        <dbReference type="SAM" id="Phobius"/>
    </source>
</evidence>